<name>A0A1V1PG11_9BACT</name>
<dbReference type="PROSITE" id="PS50093">
    <property type="entry name" value="PKD"/>
    <property type="match status" value="2"/>
</dbReference>
<accession>A0A1V1PG11</accession>
<dbReference type="InterPro" id="IPR022409">
    <property type="entry name" value="PKD/Chitinase_dom"/>
</dbReference>
<feature type="domain" description="PKD" evidence="2">
    <location>
        <begin position="746"/>
        <end position="829"/>
    </location>
</feature>
<dbReference type="Gene3D" id="2.60.40.10">
    <property type="entry name" value="Immunoglobulins"/>
    <property type="match status" value="2"/>
</dbReference>
<dbReference type="Gene3D" id="2.60.40.1120">
    <property type="entry name" value="Carboxypeptidase-like, regulatory domain"/>
    <property type="match status" value="3"/>
</dbReference>
<keyword evidence="1" id="KW-0812">Transmembrane</keyword>
<dbReference type="SUPFAM" id="SSF49478">
    <property type="entry name" value="Cna protein B-type domain"/>
    <property type="match status" value="1"/>
</dbReference>
<sequence>MKFNIKNIFSNNPLGNILKQVLFIICMAGAILSFSDVNATINVPTFQHQSFGDYVPGGLVYVQARIDGLSNQVSALGIQINIPEGMTYEKQSVSELWINEKITENGVELVLSKVPEDNQVQFHYLLHASPQLQGKQTITATMFYRMGDTAEERFSASPMTIDEVDINGFHHVSECLDNNTSKIENTLYYQGNITALGVRLFVANNTQFFASQESNYDIKELDESTIQLFWKEPPASPVQFSYVLKRTGVISADANIKTQLVYRIDDGAEALKNLYPDPIHFPQCEQFTIKATSSEGGIIKPEGLITVNRGDSKTFSMETHEGFLFRGWLVDGEMQYDSPLKEYVFNNIRADHRITAMFKQLEYQIQIEKDVNGTILSSTGSDTVLHGNNITFTIIPNTGYEIDRILKNKIKIETPQDGKVTFENVTNNQQELAIFFKPKKYEISLEFNPDKGVVSPTDGDNFVQHGQNKTFSFRPYAGFVVGDVRIDNQPVTILNNFYMFRNVTKSHTLTVSFVPPEKYTITTHIEGNGKIEPAGDIVVDRGQSPSFTFIPDSGNIVKDIVIDGISKGPLKKYVFSFITQSHSVKAIFASKPTFTIEASVNNDKCGTIEPSGAISVIQGENQTFLINPSDSCVIQDVLVNDVSMGKVKVHTFWNVQQNSSIEVLFKDVPSKYKVDITHNEGGTVQPSGVLTANEGDILNIKPKPDTGFQLKNVIANNEIVNSPYIIEINQAYTIVVNFEPDDDYMPVADFVSSQISLVDPLSVSFEDKSQGLINQWEWDFGDGFKIKVQDTIHVYQSSGKYTVSLTVSGPIGSDTIQKDIQVIKETPPQIDVAFISTNTTGPVPFEVPFINLSRYPDSVTPSWLWDFGDGNTSQSGAKKLTHVYTKAGIYTVTLTANTANESYSEQKQNYIKIDGRKIQGRVTKGDINGNDTNAAYAGCTVEVHIRSKATQYPLFVDSVLTDQNGQYTISGLPASDKLIVSAWPPFNENQYMGEYYKDQSTPFTANLITTQTSDQVIPFVLTKVPELGIKGQVTRNGEGLRNIEVSVLSMSIFYFQTTSSDENGYYTFTHLSNADDYRVYAWSDDHNAEVYYYLPEDKTVGEDVPDSSVFSWDRARPVKPQDGYIDNINIRMDTNRIGNIRGIVRLKENGLPISDIWVNAWSEKLNSGNGAMTDQSGAYTIVGLEKSDNKEDGYIVEIDSSDTLFPYQAYNQADTRKSADLVLPDANDIDFYLKKGNTIFGYVYNKDGNPLKDVKITTWSLSKGTSNDTMSDETGLYSIPNMPPADDYVVSAFSQDYPIQYFYHKNKQKNADHVDLTGGNVYNIDFHLDKGAVIEGTVHQSPEEGVFINAWSPSDERLHTEKTDSNGNYRFIGLNAHAADYIIYVWEEDYLRAFYSATGTVHSWKDATGVAPGSIVSPCICDITLSKGISIQGMVKAGNQPVADVKVEVWTLSDEFIADDVSTDDLSQGYNYKLSGISGDATYKIRFIHDQYKEEVIEITAGAADILDAHCDLKLPERILSGLIYNLAPGRTVFVKVRRQNTLDIRMKPIVGTDSEYPYEVPYRFNDLKPLNNYIVDIIPTAQYPYVSYENIDLTEGDQTQIHLNLASDTRSIKGKITFPDNASHGDTVWVYAWSVKLKSENQAEIVFNGTNKEVSYEITGLNPSKDYIVSIDSNVYKQQFYDNTTSFRLATRIDLTQDQENIDFILQKGASISGNVVNKDGEPLEGIRVEAWSESKKHMGFINTDSNGYYEMGGLKITDDYVVYILYHQSIFYYNTDGLVSNMHRATPISTHQLAEKIDFKLVETGIISGIVRDSNNKRLENVIVTARSESTGANNGCITDKKGRYTIYGLPLNDDYLVTATPDSDTNYMTQVKRDIPTDSIHVNFSLVTGYAIAGIVKSWTGDPVPDAKVELVSNNVIEPPPCFTGEDGQFLIGGIPKGAYYFLVMPPDNAELIDYFEKNVVIDDNIFGKTVSLRPASQINGTVTLAGSVIHTPLSDIMITLFSETHSYWTYAITDQAGYYQFNNIPEANDYVIKNVSDNYLSHVELNRASGETVDFSLETAVVLKGMLINAQTGQGIEDARIEIRYQGIIRDETRTDSNGQFQATSLESIINGNVAEYIVVAKYSGYPDVQAQWSADDSDLLVLKMSRGAQNIISGLVTDTNGEIPFDDVDVYVQYYYQQTRKGYLGTIKCDSDGSFAIHGLNPDRDYHLKIVARKNKDKKKFWVGTDYAPVSKRRDAMAVSTGQNAFAIKINVNSAW</sequence>
<dbReference type="Proteomes" id="UP000189670">
    <property type="component" value="Unassembled WGS sequence"/>
</dbReference>
<reference evidence="4" key="1">
    <citation type="submission" date="2012-11" db="EMBL/GenBank/DDBJ databases">
        <authorList>
            <person name="Lucero-Rivera Y.E."/>
            <person name="Tovar-Ramirez D."/>
        </authorList>
    </citation>
    <scope>NUCLEOTIDE SEQUENCE [LARGE SCALE GENOMIC DNA]</scope>
    <source>
        <strain evidence="4">Araruama</strain>
    </source>
</reference>
<keyword evidence="1" id="KW-1133">Transmembrane helix</keyword>
<dbReference type="InterPro" id="IPR035986">
    <property type="entry name" value="PKD_dom_sf"/>
</dbReference>
<dbReference type="Pfam" id="PF13620">
    <property type="entry name" value="CarboxypepD_reg"/>
    <property type="match status" value="2"/>
</dbReference>
<evidence type="ECO:0000256" key="1">
    <source>
        <dbReference type="SAM" id="Phobius"/>
    </source>
</evidence>
<keyword evidence="1" id="KW-0472">Membrane</keyword>
<dbReference type="SMART" id="SM00089">
    <property type="entry name" value="PKD"/>
    <property type="match status" value="2"/>
</dbReference>
<feature type="domain" description="PKD" evidence="2">
    <location>
        <begin position="830"/>
        <end position="899"/>
    </location>
</feature>
<protein>
    <recommendedName>
        <fullName evidence="2">PKD domain-containing protein</fullName>
    </recommendedName>
</protein>
<feature type="transmembrane region" description="Helical" evidence="1">
    <location>
        <begin position="21"/>
        <end position="41"/>
    </location>
</feature>
<comment type="caution">
    <text evidence="3">The sequence shown here is derived from an EMBL/GenBank/DDBJ whole genome shotgun (WGS) entry which is preliminary data.</text>
</comment>
<dbReference type="EMBL" id="ATBP01000043">
    <property type="protein sequence ID" value="ETR73693.1"/>
    <property type="molecule type" value="Genomic_DNA"/>
</dbReference>
<dbReference type="SUPFAM" id="SSF49299">
    <property type="entry name" value="PKD domain"/>
    <property type="match status" value="2"/>
</dbReference>
<evidence type="ECO:0000313" key="3">
    <source>
        <dbReference type="EMBL" id="ETR73693.1"/>
    </source>
</evidence>
<dbReference type="SUPFAM" id="SSF49464">
    <property type="entry name" value="Carboxypeptidase regulatory domain-like"/>
    <property type="match status" value="5"/>
</dbReference>
<dbReference type="InterPro" id="IPR008969">
    <property type="entry name" value="CarboxyPept-like_regulatory"/>
</dbReference>
<dbReference type="InterPro" id="IPR044060">
    <property type="entry name" value="Bacterial_rp_domain"/>
</dbReference>
<dbReference type="InterPro" id="IPR000601">
    <property type="entry name" value="PKD_dom"/>
</dbReference>
<organism evidence="3 4">
    <name type="scientific">Candidatus Magnetoglobus multicellularis str. Araruama</name>
    <dbReference type="NCBI Taxonomy" id="890399"/>
    <lineage>
        <taxon>Bacteria</taxon>
        <taxon>Pseudomonadati</taxon>
        <taxon>Thermodesulfobacteriota</taxon>
        <taxon>Desulfobacteria</taxon>
        <taxon>Desulfobacterales</taxon>
        <taxon>Desulfobacteraceae</taxon>
        <taxon>Candidatus Magnetoglobus</taxon>
    </lineage>
</organism>
<evidence type="ECO:0000259" key="2">
    <source>
        <dbReference type="PROSITE" id="PS50093"/>
    </source>
</evidence>
<dbReference type="CDD" id="cd00146">
    <property type="entry name" value="PKD"/>
    <property type="match status" value="2"/>
</dbReference>
<evidence type="ECO:0000313" key="4">
    <source>
        <dbReference type="Proteomes" id="UP000189670"/>
    </source>
</evidence>
<dbReference type="Pfam" id="PF18911">
    <property type="entry name" value="PKD_4"/>
    <property type="match status" value="2"/>
</dbReference>
<dbReference type="Pfam" id="PF18998">
    <property type="entry name" value="Flg_new_2"/>
    <property type="match status" value="1"/>
</dbReference>
<dbReference type="InterPro" id="IPR013783">
    <property type="entry name" value="Ig-like_fold"/>
</dbReference>
<gene>
    <name evidence="3" type="ORF">OMM_00761</name>
</gene>
<proteinExistence type="predicted"/>